<dbReference type="AlphaFoldDB" id="E2AN36"/>
<dbReference type="GO" id="GO:0005856">
    <property type="term" value="C:cytoskeleton"/>
    <property type="evidence" value="ECO:0007669"/>
    <property type="project" value="TreeGrafter"/>
</dbReference>
<feature type="region of interest" description="Disordered" evidence="9">
    <location>
        <begin position="789"/>
        <end position="828"/>
    </location>
</feature>
<dbReference type="SUPFAM" id="SSF56112">
    <property type="entry name" value="Protein kinase-like (PK-like)"/>
    <property type="match status" value="1"/>
</dbReference>
<feature type="region of interest" description="Disordered" evidence="9">
    <location>
        <begin position="393"/>
        <end position="417"/>
    </location>
</feature>
<evidence type="ECO:0000256" key="6">
    <source>
        <dbReference type="ARBA" id="ARBA00022840"/>
    </source>
</evidence>
<keyword evidence="4" id="KW-0547">Nucleotide-binding</keyword>
<dbReference type="InterPro" id="IPR000095">
    <property type="entry name" value="CRIB_dom"/>
</dbReference>
<dbReference type="GO" id="GO:0008360">
    <property type="term" value="P:regulation of cell shape"/>
    <property type="evidence" value="ECO:0007669"/>
    <property type="project" value="TreeGrafter"/>
</dbReference>
<dbReference type="PROSITE" id="PS50002">
    <property type="entry name" value="SH3"/>
    <property type="match status" value="1"/>
</dbReference>
<proteinExistence type="predicted"/>
<feature type="domain" description="CRIB" evidence="11">
    <location>
        <begin position="233"/>
        <end position="247"/>
    </location>
</feature>
<feature type="region of interest" description="Disordered" evidence="9">
    <location>
        <begin position="462"/>
        <end position="501"/>
    </location>
</feature>
<dbReference type="InterPro" id="IPR051296">
    <property type="entry name" value="Cdc42_Effector_BORG/CEP"/>
</dbReference>
<dbReference type="PANTHER" id="PTHR15344">
    <property type="entry name" value="CDC42 EFFECTOR PROTEIN BORG"/>
    <property type="match status" value="1"/>
</dbReference>
<keyword evidence="6" id="KW-0067">ATP-binding</keyword>
<dbReference type="Pfam" id="PF00786">
    <property type="entry name" value="PBD"/>
    <property type="match status" value="1"/>
</dbReference>
<dbReference type="EC" id="2.7.10.2" evidence="1"/>
<sequence>MSRNNGPGLYEFLMEAELQQYYPGIRGDLKVQTTAQLKYVTEEDLNAIGMSKPEMRRLKKYFQKHFPQNYLSKFKKMLLPKREEQTPGALSMLPEERQDRPSRLEQPECCPKDYFSLMQQCWQHEALKRPKFSELINLLPDLKPEQVQAVQDNTEPNQLAYRQNDIITVLDKGSSNILWKGVLNNGKTGFFNPAHTIAYLGSNLPSNKPGEFTRGDGKNAFSSQRRKIRTDMISSPQGDLKHTGHVGLDGAYFGDISFLGGKYPHLPRQVVTPYKPQEDATDNSQSLNQDARSVDTNRESARDSRNMQQEAQNKHENLWSDVSLDICQVNTESNAKKQSITSNTGSNTDVLEADHEYHEISDEENQESPLRFDKTLNFDFGPSLLAEMDQMFRSLGSSPPPPPPGLPLPTEHESSNVRNELREIQAKQSSKKKQATVKPISAADQKTLYSAIAMAQELTARSMTDLEHPPESPRTPASPSRRRKFSFKLPHQYSPKPDRRHFSEEAASIPDIQATLSDEAKEVYNSLVETPTMESPGDTNPLRMLRSGLPIVRPRIRGNKHATLTHPMSSEDASSEHTFHVEMHHSGAKTLPKVRVSPPLHTGLSLPQSRILERHHSTLEIENNQNQSNVDENPIPLPPRDRSKTLQPKSSLPRHQRKHPLIIPGGGVTRTLAKMAVATSPVEDQVDGHFTLQSVNSPVAGTSLQDNYSLEESINGPEEFEQRIDFELAALDSLPTEENRFRRCSVISEDLLEFSDNLIDCSDASDLHQGISETNNEQSNNSLIDNLRKKASAESKSTKNSTSKIQESVEADPTNSAKPKDWNKMDPLPGGTQLPVMHQSALLNYASQTNHAYAEEKFPPVQREEPLIYISSNDDFHSSLISKVYLLSEKTPSHVSDLSRQSDHVSCEDLLEFACDGPNTRRTRGPHNGEQSDEVRIMMKVLHEQSTPESCIAALNVTEWDVLAAIKLERLQGLLKKENNFVGLEDCKVMLNQCGGDVVKAAALLRSTEDTAAV</sequence>
<dbReference type="InterPro" id="IPR011009">
    <property type="entry name" value="Kinase-like_dom_sf"/>
</dbReference>
<evidence type="ECO:0000256" key="4">
    <source>
        <dbReference type="ARBA" id="ARBA00022741"/>
    </source>
</evidence>
<dbReference type="Proteomes" id="UP000000311">
    <property type="component" value="Unassembled WGS sequence"/>
</dbReference>
<dbReference type="GO" id="GO:0004715">
    <property type="term" value="F:non-membrane spanning protein tyrosine kinase activity"/>
    <property type="evidence" value="ECO:0007669"/>
    <property type="project" value="UniProtKB-EC"/>
</dbReference>
<evidence type="ECO:0000259" key="10">
    <source>
        <dbReference type="PROSITE" id="PS50002"/>
    </source>
</evidence>
<accession>E2AN36</accession>
<dbReference type="OMA" id="PECKPEQ"/>
<dbReference type="CDD" id="cd09539">
    <property type="entry name" value="SAM_TNK-like"/>
    <property type="match status" value="1"/>
</dbReference>
<gene>
    <name evidence="12" type="ORF">EAG_05787</name>
</gene>
<dbReference type="GO" id="GO:0007266">
    <property type="term" value="P:Rho protein signal transduction"/>
    <property type="evidence" value="ECO:0007669"/>
    <property type="project" value="TreeGrafter"/>
</dbReference>
<dbReference type="GO" id="GO:0005737">
    <property type="term" value="C:cytoplasm"/>
    <property type="evidence" value="ECO:0007669"/>
    <property type="project" value="TreeGrafter"/>
</dbReference>
<evidence type="ECO:0000259" key="11">
    <source>
        <dbReference type="PROSITE" id="PS50108"/>
    </source>
</evidence>
<dbReference type="InterPro" id="IPR001245">
    <property type="entry name" value="Ser-Thr/Tyr_kinase_cat_dom"/>
</dbReference>
<organism evidence="13">
    <name type="scientific">Camponotus floridanus</name>
    <name type="common">Florida carpenter ant</name>
    <dbReference type="NCBI Taxonomy" id="104421"/>
    <lineage>
        <taxon>Eukaryota</taxon>
        <taxon>Metazoa</taxon>
        <taxon>Ecdysozoa</taxon>
        <taxon>Arthropoda</taxon>
        <taxon>Hexapoda</taxon>
        <taxon>Insecta</taxon>
        <taxon>Pterygota</taxon>
        <taxon>Neoptera</taxon>
        <taxon>Endopterygota</taxon>
        <taxon>Hymenoptera</taxon>
        <taxon>Apocrita</taxon>
        <taxon>Aculeata</taxon>
        <taxon>Formicoidea</taxon>
        <taxon>Formicidae</taxon>
        <taxon>Formicinae</taxon>
        <taxon>Camponotus</taxon>
    </lineage>
</organism>
<feature type="compositionally biased region" description="Pro residues" evidence="9">
    <location>
        <begin position="398"/>
        <end position="407"/>
    </location>
</feature>
<dbReference type="InterPro" id="IPR049587">
    <property type="entry name" value="TNK-like_SAM"/>
</dbReference>
<dbReference type="Pfam" id="PF07714">
    <property type="entry name" value="PK_Tyr_Ser-Thr"/>
    <property type="match status" value="1"/>
</dbReference>
<dbReference type="Gene3D" id="1.10.510.10">
    <property type="entry name" value="Transferase(Phosphotransferase) domain 1"/>
    <property type="match status" value="1"/>
</dbReference>
<dbReference type="STRING" id="104421.E2AN36"/>
<dbReference type="OrthoDB" id="4062651at2759"/>
<dbReference type="PANTHER" id="PTHR15344:SF2">
    <property type="entry name" value="CDC42 EFFECTOR PROTEIN 2"/>
    <property type="match status" value="1"/>
</dbReference>
<dbReference type="GO" id="GO:0005524">
    <property type="term" value="F:ATP binding"/>
    <property type="evidence" value="ECO:0007669"/>
    <property type="project" value="UniProtKB-KW"/>
</dbReference>
<dbReference type="GO" id="GO:0030838">
    <property type="term" value="P:positive regulation of actin filament polymerization"/>
    <property type="evidence" value="ECO:0007669"/>
    <property type="project" value="TreeGrafter"/>
</dbReference>
<feature type="compositionally biased region" description="Polar residues" evidence="9">
    <location>
        <begin position="282"/>
        <end position="291"/>
    </location>
</feature>
<keyword evidence="2 8" id="KW-0728">SH3 domain</keyword>
<feature type="compositionally biased region" description="Polar residues" evidence="9">
    <location>
        <begin position="620"/>
        <end position="631"/>
    </location>
</feature>
<evidence type="ECO:0000256" key="2">
    <source>
        <dbReference type="ARBA" id="ARBA00022443"/>
    </source>
</evidence>
<keyword evidence="13" id="KW-1185">Reference proteome</keyword>
<evidence type="ECO:0000256" key="8">
    <source>
        <dbReference type="PROSITE-ProRule" id="PRU00192"/>
    </source>
</evidence>
<dbReference type="InParanoid" id="E2AN36"/>
<evidence type="ECO:0000256" key="5">
    <source>
        <dbReference type="ARBA" id="ARBA00022777"/>
    </source>
</evidence>
<feature type="compositionally biased region" description="Basic and acidic residues" evidence="9">
    <location>
        <begin position="292"/>
        <end position="305"/>
    </location>
</feature>
<reference evidence="12 13" key="1">
    <citation type="journal article" date="2010" name="Science">
        <title>Genomic comparison of the ants Camponotus floridanus and Harpegnathos saltator.</title>
        <authorList>
            <person name="Bonasio R."/>
            <person name="Zhang G."/>
            <person name="Ye C."/>
            <person name="Mutti N.S."/>
            <person name="Fang X."/>
            <person name="Qin N."/>
            <person name="Donahue G."/>
            <person name="Yang P."/>
            <person name="Li Q."/>
            <person name="Li C."/>
            <person name="Zhang P."/>
            <person name="Huang Z."/>
            <person name="Berger S.L."/>
            <person name="Reinberg D."/>
            <person name="Wang J."/>
            <person name="Liebig J."/>
        </authorList>
    </citation>
    <scope>NUCLEOTIDE SEQUENCE [LARGE SCALE GENOMIC DNA]</scope>
    <source>
        <strain evidence="13">C129</strain>
    </source>
</reference>
<dbReference type="EMBL" id="GL441060">
    <property type="protein sequence ID" value="EFN65153.1"/>
    <property type="molecule type" value="Genomic_DNA"/>
</dbReference>
<dbReference type="InterPro" id="IPR055175">
    <property type="entry name" value="ACK/TNK-like_SAM"/>
</dbReference>
<dbReference type="Pfam" id="PF22931">
    <property type="entry name" value="SAM_TNK"/>
    <property type="match status" value="1"/>
</dbReference>
<evidence type="ECO:0000256" key="1">
    <source>
        <dbReference type="ARBA" id="ARBA00011903"/>
    </source>
</evidence>
<keyword evidence="7" id="KW-0829">Tyrosine-protein kinase</keyword>
<dbReference type="SMART" id="SM00285">
    <property type="entry name" value="PBD"/>
    <property type="match status" value="1"/>
</dbReference>
<dbReference type="Gene3D" id="2.30.30.40">
    <property type="entry name" value="SH3 Domains"/>
    <property type="match status" value="1"/>
</dbReference>
<dbReference type="InterPro" id="IPR001452">
    <property type="entry name" value="SH3_domain"/>
</dbReference>
<evidence type="ECO:0000256" key="3">
    <source>
        <dbReference type="ARBA" id="ARBA00022679"/>
    </source>
</evidence>
<dbReference type="GO" id="GO:0031274">
    <property type="term" value="P:positive regulation of pseudopodium assembly"/>
    <property type="evidence" value="ECO:0007669"/>
    <property type="project" value="TreeGrafter"/>
</dbReference>
<feature type="domain" description="SH3" evidence="10">
    <location>
        <begin position="142"/>
        <end position="201"/>
    </location>
</feature>
<evidence type="ECO:0000256" key="9">
    <source>
        <dbReference type="SAM" id="MobiDB-lite"/>
    </source>
</evidence>
<feature type="region of interest" description="Disordered" evidence="9">
    <location>
        <begin position="85"/>
        <end position="105"/>
    </location>
</feature>
<name>E2AN36_CAMFO</name>
<dbReference type="FunCoup" id="E2AN36">
    <property type="interactions" value="3"/>
</dbReference>
<feature type="region of interest" description="Disordered" evidence="9">
    <location>
        <begin position="275"/>
        <end position="317"/>
    </location>
</feature>
<keyword evidence="5 12" id="KW-0418">Kinase</keyword>
<dbReference type="PROSITE" id="PS50108">
    <property type="entry name" value="CRIB"/>
    <property type="match status" value="1"/>
</dbReference>
<evidence type="ECO:0000256" key="7">
    <source>
        <dbReference type="ARBA" id="ARBA00023137"/>
    </source>
</evidence>
<protein>
    <recommendedName>
        <fullName evidence="1">non-specific protein-tyrosine kinase</fullName>
        <ecNumber evidence="1">2.7.10.2</ecNumber>
    </recommendedName>
</protein>
<feature type="region of interest" description="Disordered" evidence="9">
    <location>
        <begin position="620"/>
        <end position="666"/>
    </location>
</feature>
<keyword evidence="3" id="KW-0808">Transferase</keyword>
<dbReference type="GO" id="GO:0005886">
    <property type="term" value="C:plasma membrane"/>
    <property type="evidence" value="ECO:0007669"/>
    <property type="project" value="TreeGrafter"/>
</dbReference>
<evidence type="ECO:0000313" key="12">
    <source>
        <dbReference type="EMBL" id="EFN65153.1"/>
    </source>
</evidence>
<dbReference type="GO" id="GO:0031267">
    <property type="term" value="F:small GTPase binding"/>
    <property type="evidence" value="ECO:0007669"/>
    <property type="project" value="TreeGrafter"/>
</dbReference>
<feature type="compositionally biased region" description="Basic and acidic residues" evidence="9">
    <location>
        <begin position="94"/>
        <end position="105"/>
    </location>
</feature>
<evidence type="ECO:0000313" key="13">
    <source>
        <dbReference type="Proteomes" id="UP000000311"/>
    </source>
</evidence>